<keyword evidence="1" id="KW-0812">Transmembrane</keyword>
<feature type="transmembrane region" description="Helical" evidence="1">
    <location>
        <begin position="55"/>
        <end position="73"/>
    </location>
</feature>
<feature type="transmembrane region" description="Helical" evidence="1">
    <location>
        <begin position="93"/>
        <end position="111"/>
    </location>
</feature>
<feature type="transmembrane region" description="Helical" evidence="1">
    <location>
        <begin position="6"/>
        <end position="34"/>
    </location>
</feature>
<reference evidence="2 3" key="1">
    <citation type="submission" date="2015-06" db="EMBL/GenBank/DDBJ databases">
        <title>Genome sequence of Pseudoalteromonas peptidolytica.</title>
        <authorList>
            <person name="Xie B.-B."/>
            <person name="Rong J.-C."/>
            <person name="Qin Q.-L."/>
            <person name="Zhang Y.-Z."/>
        </authorList>
    </citation>
    <scope>NUCLEOTIDE SEQUENCE [LARGE SCALE GENOMIC DNA]</scope>
    <source>
        <strain evidence="2 3">F12-50-A1</strain>
    </source>
</reference>
<protein>
    <submittedName>
        <fullName evidence="2">Uncharacterized protein</fullName>
    </submittedName>
</protein>
<evidence type="ECO:0000256" key="1">
    <source>
        <dbReference type="SAM" id="Phobius"/>
    </source>
</evidence>
<evidence type="ECO:0000313" key="3">
    <source>
        <dbReference type="Proteomes" id="UP000660708"/>
    </source>
</evidence>
<evidence type="ECO:0000313" key="2">
    <source>
        <dbReference type="EMBL" id="MBE0345331.1"/>
    </source>
</evidence>
<dbReference type="EMBL" id="AQHF01000020">
    <property type="protein sequence ID" value="MBE0345331.1"/>
    <property type="molecule type" value="Genomic_DNA"/>
</dbReference>
<comment type="caution">
    <text evidence="2">The sequence shown here is derived from an EMBL/GenBank/DDBJ whole genome shotgun (WGS) entry which is preliminary data.</text>
</comment>
<sequence>MLVAFAFSIVLIKTSLLGLSGLTIVLAACFLLLIKRNIIELRSAVKTKFCQLYQIALITQLFGYVILLAKLLLIDGWHDLPLFIASHIVIHHVWSAFIAATLTVMTIVNYLQLKAQQNAI</sequence>
<dbReference type="AlphaFoldDB" id="A0A8I0T2D6"/>
<organism evidence="2 3">
    <name type="scientific">Pseudoalteromonas peptidolytica F12-50-A1</name>
    <dbReference type="NCBI Taxonomy" id="1315280"/>
    <lineage>
        <taxon>Bacteria</taxon>
        <taxon>Pseudomonadati</taxon>
        <taxon>Pseudomonadota</taxon>
        <taxon>Gammaproteobacteria</taxon>
        <taxon>Alteromonadales</taxon>
        <taxon>Pseudoalteromonadaceae</taxon>
        <taxon>Pseudoalteromonas</taxon>
    </lineage>
</organism>
<dbReference type="RefSeq" id="WP_147390684.1">
    <property type="nucleotide sequence ID" value="NZ_AQHF01000020.1"/>
</dbReference>
<name>A0A8I0T2D6_9GAMM</name>
<accession>A0A8I0T2D6</accession>
<proteinExistence type="predicted"/>
<keyword evidence="1" id="KW-1133">Transmembrane helix</keyword>
<keyword evidence="3" id="KW-1185">Reference proteome</keyword>
<gene>
    <name evidence="2" type="ORF">PPEP_a0182</name>
</gene>
<dbReference type="Proteomes" id="UP000660708">
    <property type="component" value="Unassembled WGS sequence"/>
</dbReference>
<keyword evidence="1" id="KW-0472">Membrane</keyword>